<dbReference type="RefSeq" id="XP_016214918.1">
    <property type="nucleotide sequence ID" value="XM_016357514.1"/>
</dbReference>
<dbReference type="Proteomes" id="UP000053259">
    <property type="component" value="Unassembled WGS sequence"/>
</dbReference>
<protein>
    <submittedName>
        <fullName evidence="3">Uncharacterized protein</fullName>
    </submittedName>
</protein>
<dbReference type="AlphaFoldDB" id="A0A0D2B167"/>
<reference evidence="3 4" key="1">
    <citation type="submission" date="2015-01" db="EMBL/GenBank/DDBJ databases">
        <title>The Genome Sequence of Ochroconis gallopava CBS43764.</title>
        <authorList>
            <consortium name="The Broad Institute Genomics Platform"/>
            <person name="Cuomo C."/>
            <person name="de Hoog S."/>
            <person name="Gorbushina A."/>
            <person name="Stielow B."/>
            <person name="Teixiera M."/>
            <person name="Abouelleil A."/>
            <person name="Chapman S.B."/>
            <person name="Priest M."/>
            <person name="Young S.K."/>
            <person name="Wortman J."/>
            <person name="Nusbaum C."/>
            <person name="Birren B."/>
        </authorList>
    </citation>
    <scope>NUCLEOTIDE SEQUENCE [LARGE SCALE GENOMIC DNA]</scope>
    <source>
        <strain evidence="3 4">CBS 43764</strain>
    </source>
</reference>
<organism evidence="3 4">
    <name type="scientific">Verruconis gallopava</name>
    <dbReference type="NCBI Taxonomy" id="253628"/>
    <lineage>
        <taxon>Eukaryota</taxon>
        <taxon>Fungi</taxon>
        <taxon>Dikarya</taxon>
        <taxon>Ascomycota</taxon>
        <taxon>Pezizomycotina</taxon>
        <taxon>Dothideomycetes</taxon>
        <taxon>Pleosporomycetidae</taxon>
        <taxon>Venturiales</taxon>
        <taxon>Sympoventuriaceae</taxon>
        <taxon>Verruconis</taxon>
    </lineage>
</organism>
<dbReference type="EMBL" id="KN847539">
    <property type="protein sequence ID" value="KIW05049.1"/>
    <property type="molecule type" value="Genomic_DNA"/>
</dbReference>
<keyword evidence="2" id="KW-1133">Transmembrane helix</keyword>
<feature type="transmembrane region" description="Helical" evidence="2">
    <location>
        <begin position="113"/>
        <end position="136"/>
    </location>
</feature>
<sequence length="217" mass="24057">MKHMLIAFFTMTTTTPIDLESNDSTIIITLPTELAPSVQTFTTELLSTVTAVQQPALTSTLSFVSTLTNDQIVTAYHTQSPDFSSIGTSTPDTFGTFAPPDPVSRLRTAERRLLVALIILSFALGLVLFAFIIYALREYRRNLTRKKHCTQFKPMGPEPILKITERTDVEMRNLTSQHNDGAQNPIESDSGQVKHVPNKETTLSVKGRDSNSNIQTN</sequence>
<feature type="compositionally biased region" description="Polar residues" evidence="1">
    <location>
        <begin position="176"/>
        <end position="191"/>
    </location>
</feature>
<dbReference type="HOGENOM" id="CLU_1273122_0_0_1"/>
<evidence type="ECO:0000256" key="1">
    <source>
        <dbReference type="SAM" id="MobiDB-lite"/>
    </source>
</evidence>
<accession>A0A0D2B167</accession>
<evidence type="ECO:0000313" key="4">
    <source>
        <dbReference type="Proteomes" id="UP000053259"/>
    </source>
</evidence>
<keyword evidence="2" id="KW-0472">Membrane</keyword>
<evidence type="ECO:0000256" key="2">
    <source>
        <dbReference type="SAM" id="Phobius"/>
    </source>
</evidence>
<feature type="compositionally biased region" description="Polar residues" evidence="1">
    <location>
        <begin position="199"/>
        <end position="217"/>
    </location>
</feature>
<dbReference type="VEuPathDB" id="FungiDB:PV09_04204"/>
<proteinExistence type="predicted"/>
<keyword evidence="4" id="KW-1185">Reference proteome</keyword>
<dbReference type="GeneID" id="27312177"/>
<keyword evidence="2" id="KW-0812">Transmembrane</keyword>
<gene>
    <name evidence="3" type="ORF">PV09_04204</name>
</gene>
<name>A0A0D2B167_9PEZI</name>
<dbReference type="InParanoid" id="A0A0D2B167"/>
<evidence type="ECO:0000313" key="3">
    <source>
        <dbReference type="EMBL" id="KIW05049.1"/>
    </source>
</evidence>
<feature type="region of interest" description="Disordered" evidence="1">
    <location>
        <begin position="176"/>
        <end position="217"/>
    </location>
</feature>